<organism evidence="2 3">
    <name type="scientific">Ooceraea biroi</name>
    <name type="common">Clonal raider ant</name>
    <name type="synonym">Cerapachys biroi</name>
    <dbReference type="NCBI Taxonomy" id="2015173"/>
    <lineage>
        <taxon>Eukaryota</taxon>
        <taxon>Metazoa</taxon>
        <taxon>Ecdysozoa</taxon>
        <taxon>Arthropoda</taxon>
        <taxon>Hexapoda</taxon>
        <taxon>Insecta</taxon>
        <taxon>Pterygota</taxon>
        <taxon>Neoptera</taxon>
        <taxon>Endopterygota</taxon>
        <taxon>Hymenoptera</taxon>
        <taxon>Apocrita</taxon>
        <taxon>Aculeata</taxon>
        <taxon>Formicoidea</taxon>
        <taxon>Formicidae</taxon>
        <taxon>Dorylinae</taxon>
        <taxon>Ooceraea</taxon>
    </lineage>
</organism>
<reference evidence="2 3" key="1">
    <citation type="journal article" date="2014" name="Curr. Biol.">
        <title>The genome of the clonal raider ant Cerapachys biroi.</title>
        <authorList>
            <person name="Oxley P.R."/>
            <person name="Ji L."/>
            <person name="Fetter-Pruneda I."/>
            <person name="McKenzie S.K."/>
            <person name="Li C."/>
            <person name="Hu H."/>
            <person name="Zhang G."/>
            <person name="Kronauer D.J."/>
        </authorList>
    </citation>
    <scope>NUCLEOTIDE SEQUENCE [LARGE SCALE GENOMIC DNA]</scope>
</reference>
<feature type="transmembrane region" description="Helical" evidence="1">
    <location>
        <begin position="153"/>
        <end position="173"/>
    </location>
</feature>
<dbReference type="EMBL" id="KK107213">
    <property type="protein sequence ID" value="EZA55269.1"/>
    <property type="molecule type" value="Genomic_DNA"/>
</dbReference>
<feature type="transmembrane region" description="Helical" evidence="1">
    <location>
        <begin position="252"/>
        <end position="273"/>
    </location>
</feature>
<dbReference type="AlphaFoldDB" id="A0A026WJG9"/>
<evidence type="ECO:0000313" key="2">
    <source>
        <dbReference type="EMBL" id="EZA55269.1"/>
    </source>
</evidence>
<feature type="transmembrane region" description="Helical" evidence="1">
    <location>
        <begin position="215"/>
        <end position="232"/>
    </location>
</feature>
<sequence length="289" mass="33354">MEARLNWKALRGLRNCRRGDAPGLCLRLVVNGCKVVGSERVDLFFRCYEPPFFAPDMDLRAFLLHQEPTTTIAVDPKGIKEDGSIRHIKLTVEICRNDQRVTKPMMLMFDSSSKYPDGILYGNTRHLDFDPKGTFWDAIEVVVNPLAIIITNGFVLTDIFLGISAVLVTYQLLKNLDRQKRLNFFTNILFRYFSAHKLEDITYFLEYYIKTHMRAPGNLIGVIAGAILYDHGRIKWRLSKFWSHILVIPLPIWESIPNMITSFLIALFIAICIEMPCRQLAKQFYSSKK</sequence>
<dbReference type="OrthoDB" id="10006435at2759"/>
<evidence type="ECO:0000256" key="1">
    <source>
        <dbReference type="SAM" id="Phobius"/>
    </source>
</evidence>
<protein>
    <submittedName>
        <fullName evidence="2">Uncharacterized protein</fullName>
    </submittedName>
</protein>
<evidence type="ECO:0000313" key="3">
    <source>
        <dbReference type="Proteomes" id="UP000053097"/>
    </source>
</evidence>
<dbReference type="Proteomes" id="UP000053097">
    <property type="component" value="Unassembled WGS sequence"/>
</dbReference>
<keyword evidence="1" id="KW-0472">Membrane</keyword>
<proteinExistence type="predicted"/>
<name>A0A026WJG9_OOCBI</name>
<keyword evidence="3" id="KW-1185">Reference proteome</keyword>
<keyword evidence="1" id="KW-0812">Transmembrane</keyword>
<keyword evidence="1" id="KW-1133">Transmembrane helix</keyword>
<gene>
    <name evidence="2" type="ORF">X777_04823</name>
</gene>
<accession>A0A026WJG9</accession>